<dbReference type="Proteomes" id="UP001205105">
    <property type="component" value="Unassembled WGS sequence"/>
</dbReference>
<dbReference type="EMBL" id="JADXDR010000208">
    <property type="protein sequence ID" value="KAI7836037.1"/>
    <property type="molecule type" value="Genomic_DNA"/>
</dbReference>
<evidence type="ECO:0000313" key="3">
    <source>
        <dbReference type="EMBL" id="KAI7836037.1"/>
    </source>
</evidence>
<accession>A0AAD5DEE2</accession>
<keyword evidence="2" id="KW-0732">Signal</keyword>
<protein>
    <submittedName>
        <fullName evidence="3">Uncharacterized protein</fullName>
    </submittedName>
</protein>
<organism evidence="3 4">
    <name type="scientific">Chlorella ohadii</name>
    <dbReference type="NCBI Taxonomy" id="2649997"/>
    <lineage>
        <taxon>Eukaryota</taxon>
        <taxon>Viridiplantae</taxon>
        <taxon>Chlorophyta</taxon>
        <taxon>core chlorophytes</taxon>
        <taxon>Trebouxiophyceae</taxon>
        <taxon>Chlorellales</taxon>
        <taxon>Chlorellaceae</taxon>
        <taxon>Chlorella clade</taxon>
        <taxon>Chlorella</taxon>
    </lineage>
</organism>
<feature type="transmembrane region" description="Helical" evidence="1">
    <location>
        <begin position="29"/>
        <end position="57"/>
    </location>
</feature>
<sequence length="235" mass="24405">MAAWDVWAGVSLSLLLALALPGTLQHQRWWAHLAAFALEVVLLATPACLGVNTLPWLCRLPFRWFMLVHAASLLDVSRAALPDVCASPAFSGPAARARFASLARWAGMLGHVAPMPGQPSGGGSCLERLAVMASNSSAGGVESPLAASLGGCACSQVGVWVLLSVGFALPVAGQFLLEAAARRNFLRQNCRQPRCDSCGPSKCADLPMLGATAAVLLACFSAVAWQLAALVFAAP</sequence>
<evidence type="ECO:0000313" key="4">
    <source>
        <dbReference type="Proteomes" id="UP001205105"/>
    </source>
</evidence>
<feature type="transmembrane region" description="Helical" evidence="1">
    <location>
        <begin position="157"/>
        <end position="177"/>
    </location>
</feature>
<name>A0AAD5DEE2_9CHLO</name>
<keyword evidence="1" id="KW-1133">Transmembrane helix</keyword>
<feature type="chain" id="PRO_5042076739" evidence="2">
    <location>
        <begin position="20"/>
        <end position="235"/>
    </location>
</feature>
<reference evidence="3" key="1">
    <citation type="submission" date="2020-11" db="EMBL/GenBank/DDBJ databases">
        <title>Chlorella ohadii genome sequencing and assembly.</title>
        <authorList>
            <person name="Murik O."/>
            <person name="Treves H."/>
            <person name="Kedem I."/>
            <person name="Shotland Y."/>
            <person name="Kaplan A."/>
        </authorList>
    </citation>
    <scope>NUCLEOTIDE SEQUENCE</scope>
    <source>
        <strain evidence="3">1</strain>
    </source>
</reference>
<gene>
    <name evidence="3" type="ORF">COHA_010068</name>
</gene>
<proteinExistence type="predicted"/>
<dbReference type="AlphaFoldDB" id="A0AAD5DEE2"/>
<feature type="transmembrane region" description="Helical" evidence="1">
    <location>
        <begin position="209"/>
        <end position="234"/>
    </location>
</feature>
<comment type="caution">
    <text evidence="3">The sequence shown here is derived from an EMBL/GenBank/DDBJ whole genome shotgun (WGS) entry which is preliminary data.</text>
</comment>
<evidence type="ECO:0000256" key="2">
    <source>
        <dbReference type="SAM" id="SignalP"/>
    </source>
</evidence>
<keyword evidence="1" id="KW-0812">Transmembrane</keyword>
<keyword evidence="4" id="KW-1185">Reference proteome</keyword>
<keyword evidence="1" id="KW-0472">Membrane</keyword>
<evidence type="ECO:0000256" key="1">
    <source>
        <dbReference type="SAM" id="Phobius"/>
    </source>
</evidence>
<feature type="signal peptide" evidence="2">
    <location>
        <begin position="1"/>
        <end position="19"/>
    </location>
</feature>